<gene>
    <name evidence="2" type="ORF">V6N12_053892</name>
</gene>
<evidence type="ECO:0000313" key="2">
    <source>
        <dbReference type="EMBL" id="KAK8532450.1"/>
    </source>
</evidence>
<sequence length="70" mass="7236">MISATAGPTCGISSHGKGNTDASCYGNHTEAEMMVGHQATVVPDVGPSTGVKFTRELADFSFNSDTETRG</sequence>
<evidence type="ECO:0000256" key="1">
    <source>
        <dbReference type="SAM" id="MobiDB-lite"/>
    </source>
</evidence>
<proteinExistence type="predicted"/>
<comment type="caution">
    <text evidence="2">The sequence shown here is derived from an EMBL/GenBank/DDBJ whole genome shotgun (WGS) entry which is preliminary data.</text>
</comment>
<reference evidence="2 3" key="1">
    <citation type="journal article" date="2024" name="G3 (Bethesda)">
        <title>Genome assembly of Hibiscus sabdariffa L. provides insights into metabolisms of medicinal natural products.</title>
        <authorList>
            <person name="Kim T."/>
        </authorList>
    </citation>
    <scope>NUCLEOTIDE SEQUENCE [LARGE SCALE GENOMIC DNA]</scope>
    <source>
        <strain evidence="2">TK-2024</strain>
        <tissue evidence="2">Old leaves</tissue>
    </source>
</reference>
<evidence type="ECO:0000313" key="3">
    <source>
        <dbReference type="Proteomes" id="UP001472677"/>
    </source>
</evidence>
<organism evidence="2 3">
    <name type="scientific">Hibiscus sabdariffa</name>
    <name type="common">roselle</name>
    <dbReference type="NCBI Taxonomy" id="183260"/>
    <lineage>
        <taxon>Eukaryota</taxon>
        <taxon>Viridiplantae</taxon>
        <taxon>Streptophyta</taxon>
        <taxon>Embryophyta</taxon>
        <taxon>Tracheophyta</taxon>
        <taxon>Spermatophyta</taxon>
        <taxon>Magnoliopsida</taxon>
        <taxon>eudicotyledons</taxon>
        <taxon>Gunneridae</taxon>
        <taxon>Pentapetalae</taxon>
        <taxon>rosids</taxon>
        <taxon>malvids</taxon>
        <taxon>Malvales</taxon>
        <taxon>Malvaceae</taxon>
        <taxon>Malvoideae</taxon>
        <taxon>Hibiscus</taxon>
    </lineage>
</organism>
<dbReference type="Proteomes" id="UP001472677">
    <property type="component" value="Unassembled WGS sequence"/>
</dbReference>
<feature type="region of interest" description="Disordered" evidence="1">
    <location>
        <begin position="1"/>
        <end position="21"/>
    </location>
</feature>
<protein>
    <submittedName>
        <fullName evidence="2">Uncharacterized protein</fullName>
    </submittedName>
</protein>
<name>A0ABR2D9Q8_9ROSI</name>
<accession>A0ABR2D9Q8</accession>
<dbReference type="EMBL" id="JBBPBM010000034">
    <property type="protein sequence ID" value="KAK8532450.1"/>
    <property type="molecule type" value="Genomic_DNA"/>
</dbReference>
<keyword evidence="3" id="KW-1185">Reference proteome</keyword>